<organism evidence="1 2">
    <name type="scientific">Bacillus pumilus</name>
    <name type="common">Bacillus mesentericus</name>
    <dbReference type="NCBI Taxonomy" id="1408"/>
    <lineage>
        <taxon>Bacteria</taxon>
        <taxon>Bacillati</taxon>
        <taxon>Bacillota</taxon>
        <taxon>Bacilli</taxon>
        <taxon>Bacillales</taxon>
        <taxon>Bacillaceae</taxon>
        <taxon>Bacillus</taxon>
    </lineage>
</organism>
<gene>
    <name evidence="1" type="ORF">C5695_10735</name>
</gene>
<dbReference type="Proteomes" id="UP000264960">
    <property type="component" value="Chromosome"/>
</dbReference>
<name>A0AAD0MMS5_BACPU</name>
<sequence length="122" mass="13848">MKFNDIVENLKNKGFIVEVNEEEGLYNFATVTGKGIFAGFCTAHDENNLNSSYHCINGKISADNSRCFDKWSKCPVSLPMPKNKEEMTFLFDKLEHLGTDEGYEKSNSYNYEHVTSYIANIG</sequence>
<evidence type="ECO:0000313" key="2">
    <source>
        <dbReference type="Proteomes" id="UP000264960"/>
    </source>
</evidence>
<reference evidence="1 2" key="1">
    <citation type="submission" date="2018-02" db="EMBL/GenBank/DDBJ databases">
        <title>The complete genome of two Bacillus pumilus strains from Cuatro Cienegas, Coahuila, Mexico.</title>
        <authorList>
            <person name="Zarza E."/>
            <person name="Alcaraz L.D."/>
            <person name="Aguilar-Salinas B."/>
            <person name="Islas A."/>
            <person name="Olmedo-Alvarez G."/>
        </authorList>
    </citation>
    <scope>NUCLEOTIDE SEQUENCE [LARGE SCALE GENOMIC DNA]</scope>
    <source>
        <strain evidence="1 2">145</strain>
    </source>
</reference>
<accession>A0AAD0MMS5</accession>
<dbReference type="RefSeq" id="WP_117730715.1">
    <property type="nucleotide sequence ID" value="NZ_CP027116.1"/>
</dbReference>
<protein>
    <submittedName>
        <fullName evidence="1">Uncharacterized protein</fullName>
    </submittedName>
</protein>
<evidence type="ECO:0000313" key="1">
    <source>
        <dbReference type="EMBL" id="AVM24286.1"/>
    </source>
</evidence>
<proteinExistence type="predicted"/>
<dbReference type="EMBL" id="CP027116">
    <property type="protein sequence ID" value="AVM24286.1"/>
    <property type="molecule type" value="Genomic_DNA"/>
</dbReference>
<dbReference type="AlphaFoldDB" id="A0AAD0MMS5"/>